<dbReference type="OrthoDB" id="1577640at2759"/>
<evidence type="ECO:0000313" key="2">
    <source>
        <dbReference type="Proteomes" id="UP000582016"/>
    </source>
</evidence>
<organism evidence="1 2">
    <name type="scientific">Fusarium phyllophilum</name>
    <dbReference type="NCBI Taxonomy" id="47803"/>
    <lineage>
        <taxon>Eukaryota</taxon>
        <taxon>Fungi</taxon>
        <taxon>Dikarya</taxon>
        <taxon>Ascomycota</taxon>
        <taxon>Pezizomycotina</taxon>
        <taxon>Sordariomycetes</taxon>
        <taxon>Hypocreomycetidae</taxon>
        <taxon>Hypocreales</taxon>
        <taxon>Nectriaceae</taxon>
        <taxon>Fusarium</taxon>
        <taxon>Fusarium fujikuroi species complex</taxon>
    </lineage>
</organism>
<protein>
    <submittedName>
        <fullName evidence="1">Ankyrin repeats (3 copies) domain-containing protein</fullName>
    </submittedName>
</protein>
<comment type="caution">
    <text evidence="1">The sequence shown here is derived from an EMBL/GenBank/DDBJ whole genome shotgun (WGS) entry which is preliminary data.</text>
</comment>
<name>A0A8H5MTH9_9HYPO</name>
<dbReference type="Proteomes" id="UP000582016">
    <property type="component" value="Unassembled WGS sequence"/>
</dbReference>
<keyword evidence="2" id="KW-1185">Reference proteome</keyword>
<proteinExistence type="predicted"/>
<accession>A0A8H5MTH9</accession>
<dbReference type="EMBL" id="JAAOAQ010000597">
    <property type="protein sequence ID" value="KAF5540188.1"/>
    <property type="molecule type" value="Genomic_DNA"/>
</dbReference>
<dbReference type="AlphaFoldDB" id="A0A8H5MTH9"/>
<reference evidence="1 2" key="1">
    <citation type="submission" date="2020-05" db="EMBL/GenBank/DDBJ databases">
        <title>Identification and distribution of gene clusters putatively required for synthesis of sphingolipid metabolism inhibitors in phylogenetically diverse species of the filamentous fungus Fusarium.</title>
        <authorList>
            <person name="Kim H.-S."/>
            <person name="Busman M."/>
            <person name="Brown D.W."/>
            <person name="Divon H."/>
            <person name="Uhlig S."/>
            <person name="Proctor R.H."/>
        </authorList>
    </citation>
    <scope>NUCLEOTIDE SEQUENCE [LARGE SCALE GENOMIC DNA]</scope>
    <source>
        <strain evidence="1 2">NRRL 13617</strain>
    </source>
</reference>
<sequence length="107" mass="12707">MVLLEDLINEFEKTITSLLEDPDIKTYKLMDFWEHTWVGRMSEVLYHLEGSDLTEDEKLVAEEIGVVWDKVGPEPPEPGPKEMGNPYQRDMVEYWLYELRKIEEECQ</sequence>
<gene>
    <name evidence="1" type="ORF">FPHYL_12131</name>
</gene>
<evidence type="ECO:0000313" key="1">
    <source>
        <dbReference type="EMBL" id="KAF5540188.1"/>
    </source>
</evidence>